<dbReference type="PROSITE" id="PS00028">
    <property type="entry name" value="ZINC_FINGER_C2H2_1"/>
    <property type="match status" value="6"/>
</dbReference>
<dbReference type="SUPFAM" id="SSF57667">
    <property type="entry name" value="beta-beta-alpha zinc fingers"/>
    <property type="match status" value="5"/>
</dbReference>
<feature type="domain" description="C2H2-type" evidence="8">
    <location>
        <begin position="222"/>
        <end position="245"/>
    </location>
</feature>
<evidence type="ECO:0000256" key="1">
    <source>
        <dbReference type="ARBA" id="ARBA00004123"/>
    </source>
</evidence>
<dbReference type="InterPro" id="IPR036236">
    <property type="entry name" value="Znf_C2H2_sf"/>
</dbReference>
<dbReference type="PANTHER" id="PTHR24393">
    <property type="entry name" value="ZINC FINGER PROTEIN"/>
    <property type="match status" value="1"/>
</dbReference>
<dbReference type="FunFam" id="3.30.160.60:FF:000870">
    <property type="entry name" value="zinc finger protein 197 isoform X1"/>
    <property type="match status" value="1"/>
</dbReference>
<dbReference type="GO" id="GO:0000978">
    <property type="term" value="F:RNA polymerase II cis-regulatory region sequence-specific DNA binding"/>
    <property type="evidence" value="ECO:0007669"/>
    <property type="project" value="TreeGrafter"/>
</dbReference>
<evidence type="ECO:0000256" key="2">
    <source>
        <dbReference type="ARBA" id="ARBA00022723"/>
    </source>
</evidence>
<protein>
    <recommendedName>
        <fullName evidence="8">C2H2-type domain-containing protein</fullName>
    </recommendedName>
</protein>
<keyword evidence="6" id="KW-0539">Nucleus</keyword>
<dbReference type="GO" id="GO:0005634">
    <property type="term" value="C:nucleus"/>
    <property type="evidence" value="ECO:0007669"/>
    <property type="project" value="UniProtKB-SubCell"/>
</dbReference>
<evidence type="ECO:0000256" key="3">
    <source>
        <dbReference type="ARBA" id="ARBA00022737"/>
    </source>
</evidence>
<evidence type="ECO:0000313" key="9">
    <source>
        <dbReference type="EMBL" id="CAF4905962.1"/>
    </source>
</evidence>
<feature type="domain" description="C2H2-type" evidence="8">
    <location>
        <begin position="248"/>
        <end position="270"/>
    </location>
</feature>
<dbReference type="Proteomes" id="UP000663880">
    <property type="component" value="Unassembled WGS sequence"/>
</dbReference>
<dbReference type="InterPro" id="IPR013087">
    <property type="entry name" value="Znf_C2H2_type"/>
</dbReference>
<sequence>MALANILATLLNGHEYCALCFKIIINETKSELHEEVTICENNTENSCKLLDILTLVLGDEICYKLSPNKIICKTCIRIAVNSYKFINTTKQNFTSLNKIVDSLLNNIKLESYYDDQKTLFLVVDTKHYSLEKYYHKKIAPSSKLALKRIDSLIQDLHFKKDIVKNEIVENKKKQYTVKIQTQDMLYDRNDRLNLKCKECLKIYPTISNLRNHFIRVHAPKDYECTICKRCFGSMALLQSHKDESHVTLVCSECGKTFNNRHTLKMHEISHYFKIVCKDCGRVYKSQSTYKKHYELNICKQISRASPSDAKFTCDYCNKKYTQKVTLRVHIQHEHLNYKSHECEWCKKKFWAPSRLKAHIIKHTQDKKFPCNVCGRKFVTKESLLYHTRSHTGEKPYKCDYCEQKFVSASRKAGHLKRFHADAIFQCTVCKHKYTTKICLENHMKTHKENKSCLEDNVIETKLKLPVVENLYFMSDEEPF</sequence>
<evidence type="ECO:0000256" key="7">
    <source>
        <dbReference type="PROSITE-ProRule" id="PRU00042"/>
    </source>
</evidence>
<accession>A0A821VGB9</accession>
<reference evidence="9" key="1">
    <citation type="submission" date="2021-02" db="EMBL/GenBank/DDBJ databases">
        <authorList>
            <person name="Steward A R."/>
        </authorList>
    </citation>
    <scope>NUCLEOTIDE SEQUENCE</scope>
</reference>
<keyword evidence="10" id="KW-1185">Reference proteome</keyword>
<dbReference type="Pfam" id="PF00096">
    <property type="entry name" value="zf-C2H2"/>
    <property type="match status" value="4"/>
</dbReference>
<keyword evidence="5" id="KW-0862">Zinc</keyword>
<dbReference type="GO" id="GO:0008270">
    <property type="term" value="F:zinc ion binding"/>
    <property type="evidence" value="ECO:0007669"/>
    <property type="project" value="UniProtKB-KW"/>
</dbReference>
<name>A0A821VGB9_9NEOP</name>
<dbReference type="PANTHER" id="PTHR24393:SF34">
    <property type="entry name" value="PR_SET DOMAIN 13"/>
    <property type="match status" value="1"/>
</dbReference>
<keyword evidence="2" id="KW-0479">Metal-binding</keyword>
<keyword evidence="3" id="KW-0677">Repeat</keyword>
<feature type="domain" description="C2H2-type" evidence="8">
    <location>
        <begin position="340"/>
        <end position="367"/>
    </location>
</feature>
<evidence type="ECO:0000256" key="5">
    <source>
        <dbReference type="ARBA" id="ARBA00022833"/>
    </source>
</evidence>
<dbReference type="Gene3D" id="3.30.160.60">
    <property type="entry name" value="Classic Zinc Finger"/>
    <property type="match status" value="5"/>
</dbReference>
<comment type="subcellular location">
    <subcellularLocation>
        <location evidence="1">Nucleus</location>
    </subcellularLocation>
</comment>
<evidence type="ECO:0000256" key="6">
    <source>
        <dbReference type="ARBA" id="ARBA00023242"/>
    </source>
</evidence>
<proteinExistence type="predicted"/>
<keyword evidence="4 7" id="KW-0863">Zinc-finger</keyword>
<feature type="domain" description="C2H2-type" evidence="8">
    <location>
        <begin position="368"/>
        <end position="395"/>
    </location>
</feature>
<dbReference type="AlphaFoldDB" id="A0A821VGB9"/>
<evidence type="ECO:0000313" key="10">
    <source>
        <dbReference type="Proteomes" id="UP000663880"/>
    </source>
</evidence>
<feature type="domain" description="C2H2-type" evidence="8">
    <location>
        <begin position="396"/>
        <end position="420"/>
    </location>
</feature>
<feature type="domain" description="C2H2-type" evidence="8">
    <location>
        <begin position="311"/>
        <end position="339"/>
    </location>
</feature>
<dbReference type="GO" id="GO:0001228">
    <property type="term" value="F:DNA-binding transcription activator activity, RNA polymerase II-specific"/>
    <property type="evidence" value="ECO:0007669"/>
    <property type="project" value="TreeGrafter"/>
</dbReference>
<feature type="domain" description="C2H2-type" evidence="8">
    <location>
        <begin position="424"/>
        <end position="451"/>
    </location>
</feature>
<gene>
    <name evidence="9" type="ORF">PMACD_LOCUS11702</name>
</gene>
<dbReference type="OrthoDB" id="264392at2759"/>
<evidence type="ECO:0000259" key="8">
    <source>
        <dbReference type="PROSITE" id="PS50157"/>
    </source>
</evidence>
<dbReference type="PROSITE" id="PS50157">
    <property type="entry name" value="ZINC_FINGER_C2H2_2"/>
    <property type="match status" value="8"/>
</dbReference>
<evidence type="ECO:0000256" key="4">
    <source>
        <dbReference type="ARBA" id="ARBA00022771"/>
    </source>
</evidence>
<comment type="caution">
    <text evidence="9">The sequence shown here is derived from an EMBL/GenBank/DDBJ whole genome shotgun (WGS) entry which is preliminary data.</text>
</comment>
<dbReference type="EMBL" id="CAJOBZ010000041">
    <property type="protein sequence ID" value="CAF4905962.1"/>
    <property type="molecule type" value="Genomic_DNA"/>
</dbReference>
<dbReference type="SMART" id="SM00355">
    <property type="entry name" value="ZnF_C2H2"/>
    <property type="match status" value="9"/>
</dbReference>
<feature type="domain" description="C2H2-type" evidence="8">
    <location>
        <begin position="194"/>
        <end position="222"/>
    </location>
</feature>
<organism evidence="9 10">
    <name type="scientific">Pieris macdunnoughi</name>
    <dbReference type="NCBI Taxonomy" id="345717"/>
    <lineage>
        <taxon>Eukaryota</taxon>
        <taxon>Metazoa</taxon>
        <taxon>Ecdysozoa</taxon>
        <taxon>Arthropoda</taxon>
        <taxon>Hexapoda</taxon>
        <taxon>Insecta</taxon>
        <taxon>Pterygota</taxon>
        <taxon>Neoptera</taxon>
        <taxon>Endopterygota</taxon>
        <taxon>Lepidoptera</taxon>
        <taxon>Glossata</taxon>
        <taxon>Ditrysia</taxon>
        <taxon>Papilionoidea</taxon>
        <taxon>Pieridae</taxon>
        <taxon>Pierinae</taxon>
        <taxon>Pieris</taxon>
    </lineage>
</organism>